<name>X1R6C6_9ZZZZ</name>
<gene>
    <name evidence="1" type="ORF">S06H3_61268</name>
</gene>
<evidence type="ECO:0000313" key="1">
    <source>
        <dbReference type="EMBL" id="GAI51164.1"/>
    </source>
</evidence>
<organism evidence="1">
    <name type="scientific">marine sediment metagenome</name>
    <dbReference type="NCBI Taxonomy" id="412755"/>
    <lineage>
        <taxon>unclassified sequences</taxon>
        <taxon>metagenomes</taxon>
        <taxon>ecological metagenomes</taxon>
    </lineage>
</organism>
<comment type="caution">
    <text evidence="1">The sequence shown here is derived from an EMBL/GenBank/DDBJ whole genome shotgun (WGS) entry which is preliminary data.</text>
</comment>
<protein>
    <submittedName>
        <fullName evidence="1">Uncharacterized protein</fullName>
    </submittedName>
</protein>
<sequence length="40" mass="4653">MSIWSKLIDAEVKLFIPHPKKEREKITASNLVLLLTREFG</sequence>
<reference evidence="1" key="1">
    <citation type="journal article" date="2014" name="Front. Microbiol.">
        <title>High frequency of phylogenetically diverse reductive dehalogenase-homologous genes in deep subseafloor sedimentary metagenomes.</title>
        <authorList>
            <person name="Kawai M."/>
            <person name="Futagami T."/>
            <person name="Toyoda A."/>
            <person name="Takaki Y."/>
            <person name="Nishi S."/>
            <person name="Hori S."/>
            <person name="Arai W."/>
            <person name="Tsubouchi T."/>
            <person name="Morono Y."/>
            <person name="Uchiyama I."/>
            <person name="Ito T."/>
            <person name="Fujiyama A."/>
            <person name="Inagaki F."/>
            <person name="Takami H."/>
        </authorList>
    </citation>
    <scope>NUCLEOTIDE SEQUENCE</scope>
    <source>
        <strain evidence="1">Expedition CK06-06</strain>
    </source>
</reference>
<dbReference type="AlphaFoldDB" id="X1R6C6"/>
<dbReference type="EMBL" id="BARV01040138">
    <property type="protein sequence ID" value="GAI51164.1"/>
    <property type="molecule type" value="Genomic_DNA"/>
</dbReference>
<accession>X1R6C6</accession>
<feature type="non-terminal residue" evidence="1">
    <location>
        <position position="40"/>
    </location>
</feature>
<proteinExistence type="predicted"/>